<keyword evidence="1" id="KW-1133">Transmembrane helix</keyword>
<dbReference type="SUPFAM" id="SSF81631">
    <property type="entry name" value="PAP/OAS1 substrate-binding domain"/>
    <property type="match status" value="2"/>
</dbReference>
<accession>A0ABC8SXI9</accession>
<dbReference type="InterPro" id="IPR043519">
    <property type="entry name" value="NT_sf"/>
</dbReference>
<gene>
    <name evidence="3" type="ORF">ILEXP_LOCUS29359</name>
</gene>
<dbReference type="InterPro" id="IPR058921">
    <property type="entry name" value="PAP/OAS1-rel"/>
</dbReference>
<proteinExistence type="predicted"/>
<feature type="domain" description="PAP/OAS1 substrate-binding-related" evidence="2">
    <location>
        <begin position="266"/>
        <end position="459"/>
    </location>
</feature>
<evidence type="ECO:0000259" key="2">
    <source>
        <dbReference type="Pfam" id="PF26180"/>
    </source>
</evidence>
<feature type="transmembrane region" description="Helical" evidence="1">
    <location>
        <begin position="290"/>
        <end position="310"/>
    </location>
</feature>
<dbReference type="EMBL" id="CAUOFW020003547">
    <property type="protein sequence ID" value="CAK9160586.1"/>
    <property type="molecule type" value="Genomic_DNA"/>
</dbReference>
<keyword evidence="1" id="KW-0472">Membrane</keyword>
<dbReference type="Gene3D" id="1.10.1410.10">
    <property type="match status" value="2"/>
</dbReference>
<comment type="caution">
    <text evidence="3">The sequence shown here is derived from an EMBL/GenBank/DDBJ whole genome shotgun (WGS) entry which is preliminary data.</text>
</comment>
<dbReference type="PANTHER" id="PTHR45979:SF6">
    <property type="entry name" value="NUCLEOTIDYLTRANSFERASE DOMAIN PROTEIN"/>
    <property type="match status" value="1"/>
</dbReference>
<dbReference type="Pfam" id="PF26180">
    <property type="entry name" value="PAP-OAS1"/>
    <property type="match status" value="2"/>
</dbReference>
<dbReference type="SUPFAM" id="SSF81301">
    <property type="entry name" value="Nucleotidyltransferase"/>
    <property type="match status" value="1"/>
</dbReference>
<feature type="transmembrane region" description="Helical" evidence="1">
    <location>
        <begin position="118"/>
        <end position="138"/>
    </location>
</feature>
<evidence type="ECO:0000313" key="4">
    <source>
        <dbReference type="Proteomes" id="UP001642360"/>
    </source>
</evidence>
<dbReference type="Proteomes" id="UP001642360">
    <property type="component" value="Unassembled WGS sequence"/>
</dbReference>
<organism evidence="3 4">
    <name type="scientific">Ilex paraguariensis</name>
    <name type="common">yerba mate</name>
    <dbReference type="NCBI Taxonomy" id="185542"/>
    <lineage>
        <taxon>Eukaryota</taxon>
        <taxon>Viridiplantae</taxon>
        <taxon>Streptophyta</taxon>
        <taxon>Embryophyta</taxon>
        <taxon>Tracheophyta</taxon>
        <taxon>Spermatophyta</taxon>
        <taxon>Magnoliopsida</taxon>
        <taxon>eudicotyledons</taxon>
        <taxon>Gunneridae</taxon>
        <taxon>Pentapetalae</taxon>
        <taxon>asterids</taxon>
        <taxon>campanulids</taxon>
        <taxon>Aquifoliales</taxon>
        <taxon>Aquifoliaceae</taxon>
        <taxon>Ilex</taxon>
    </lineage>
</organism>
<reference evidence="3 4" key="1">
    <citation type="submission" date="2024-02" db="EMBL/GenBank/DDBJ databases">
        <authorList>
            <person name="Vignale AGUSTIN F."/>
            <person name="Sosa J E."/>
            <person name="Modenutti C."/>
        </authorList>
    </citation>
    <scope>NUCLEOTIDE SEQUENCE [LARGE SCALE GENOMIC DNA]</scope>
</reference>
<evidence type="ECO:0000256" key="1">
    <source>
        <dbReference type="SAM" id="Phobius"/>
    </source>
</evidence>
<evidence type="ECO:0000313" key="3">
    <source>
        <dbReference type="EMBL" id="CAK9160586.1"/>
    </source>
</evidence>
<protein>
    <recommendedName>
        <fullName evidence="2">PAP/OAS1 substrate-binding-related domain-containing protein</fullName>
    </recommendedName>
</protein>
<dbReference type="InterPro" id="IPR058920">
    <property type="entry name" value="PAP-OAS1-bd-rel"/>
</dbReference>
<keyword evidence="4" id="KW-1185">Reference proteome</keyword>
<dbReference type="AlphaFoldDB" id="A0ABC8SXI9"/>
<keyword evidence="1" id="KW-0812">Transmembrane</keyword>
<dbReference type="PANTHER" id="PTHR45979">
    <property type="entry name" value="PAP/OAS1 SUBSTRATE-BINDING DOMAIN SUPERFAMILY"/>
    <property type="match status" value="1"/>
</dbReference>
<name>A0ABC8SXI9_9AQUA</name>
<feature type="domain" description="PAP/OAS1 substrate-binding-related" evidence="2">
    <location>
        <begin position="94"/>
        <end position="247"/>
    </location>
</feature>
<sequence>MPSQAWDELGHPVIKVKLIKHANNAWLSLVAFLLKKEMLLFESNLRRLQSGFAWCEALVKIVKCTVQNIAIDISFNQMAGLCSLCFLEQVDQLIGKNHLFKRSIILIKAWCFYESRILGAYFGLISTYALEILVLYIINLFHSCLRGPLAVLYKFLDYYSTFDWDKYGISLNGPVVLKSLPEVVVETPENSGSDLLLSKEFIKNYIDYFSVPIQAFETKGPVGFVLKHLNIVDPLKDNNNLGRSIGKEPGKLQTYSSSLPRVDQLIGKNHLFKRSIILIKAWCFYESRILGAYFGLISTYALEILVLYIINLFHSCLRGPLAVLYKFLDYYSTFDWDKYGISLNGPVVLKSLPEVVVETPENSGSDLLLSKEFIKNYIDYFSVPIQAFETKGPVGFVLKHLNIVDPLKDNNNLGRSIGKGSSFRIRFAFSYGAQQLREILMRPGESMVEGLKKFFINTLNRNGRGQRLGVEVPVSLFGTGKFLISNLSGDYDNQFSGLNYGQRFHKYSLPIPFPPCLPTSPSLVQNRSAHMQSSWNISALSNTNDFVPRPLCHSNATQLFNTLVVHKTANRASVEEESNSTGTGTYIPDKGIEKKLKPQSKGTLGPHMVFEGESTCVHDMGLEEKLKLQDIGTSGPDIGIEKELRSQGTVCDISDIGIVGNFKLGGTGTCVPAMDIEEKAKAPALGKYILSTSVEEQTQGTGTLSFHAHRSCESSESYQPQNQGFLLKSSLNIEEVDVSSEPEKDASSSCFDLSLEDFPLLPSCKKVIASANHQSVHTTTESPVASKSSPCSKSIEFRTFGLPSPVEGKHADYDDSATVDSMLNVLTIAAQEPSNLLEPDKET</sequence>